<dbReference type="InterPro" id="IPR002172">
    <property type="entry name" value="LDrepeatLR_classA_rpt"/>
</dbReference>
<dbReference type="PANTHER" id="PTHR24252:SF7">
    <property type="entry name" value="HYALIN"/>
    <property type="match status" value="1"/>
</dbReference>
<proteinExistence type="predicted"/>
<evidence type="ECO:0000313" key="5">
    <source>
        <dbReference type="Proteomes" id="UP000708208"/>
    </source>
</evidence>
<dbReference type="PANTHER" id="PTHR24252">
    <property type="entry name" value="ACROSIN-RELATED"/>
    <property type="match status" value="1"/>
</dbReference>
<evidence type="ECO:0000259" key="3">
    <source>
        <dbReference type="PROSITE" id="PS50240"/>
    </source>
</evidence>
<dbReference type="CDD" id="cd00112">
    <property type="entry name" value="LDLa"/>
    <property type="match status" value="3"/>
</dbReference>
<dbReference type="SMART" id="SM00020">
    <property type="entry name" value="Tryp_SPc"/>
    <property type="match status" value="1"/>
</dbReference>
<keyword evidence="5" id="KW-1185">Reference proteome</keyword>
<feature type="disulfide bond" evidence="2">
    <location>
        <begin position="331"/>
        <end position="343"/>
    </location>
</feature>
<reference evidence="4" key="1">
    <citation type="submission" date="2021-06" db="EMBL/GenBank/DDBJ databases">
        <authorList>
            <person name="Hodson N. C."/>
            <person name="Mongue J. A."/>
            <person name="Jaron S. K."/>
        </authorList>
    </citation>
    <scope>NUCLEOTIDE SEQUENCE</scope>
</reference>
<keyword evidence="1 2" id="KW-1015">Disulfide bond</keyword>
<accession>A0A8J2KIU3</accession>
<comment type="caution">
    <text evidence="4">The sequence shown here is derived from an EMBL/GenBank/DDBJ whole genome shotgun (WGS) entry which is preliminary data.</text>
</comment>
<dbReference type="Pfam" id="PF00057">
    <property type="entry name" value="Ldl_recept_a"/>
    <property type="match status" value="2"/>
</dbReference>
<dbReference type="PROSITE" id="PS01209">
    <property type="entry name" value="LDLRA_1"/>
    <property type="match status" value="1"/>
</dbReference>
<dbReference type="PROSITE" id="PS50240">
    <property type="entry name" value="TRYPSIN_DOM"/>
    <property type="match status" value="1"/>
</dbReference>
<dbReference type="Pfam" id="PF00089">
    <property type="entry name" value="Trypsin"/>
    <property type="match status" value="1"/>
</dbReference>
<dbReference type="InterPro" id="IPR023415">
    <property type="entry name" value="LDLR_class-A_CS"/>
</dbReference>
<dbReference type="EMBL" id="CAJVCH010325698">
    <property type="protein sequence ID" value="CAG7786771.1"/>
    <property type="molecule type" value="Genomic_DNA"/>
</dbReference>
<evidence type="ECO:0000256" key="1">
    <source>
        <dbReference type="ARBA" id="ARBA00023157"/>
    </source>
</evidence>
<dbReference type="GO" id="GO:0004252">
    <property type="term" value="F:serine-type endopeptidase activity"/>
    <property type="evidence" value="ECO:0007669"/>
    <property type="project" value="InterPro"/>
</dbReference>
<dbReference type="InterPro" id="IPR001254">
    <property type="entry name" value="Trypsin_dom"/>
</dbReference>
<sequence>MASDLMDSVISGILPNLVQINLQDGSNLCTGSIITPQLILTAAICVYQTGLLANLSVVAGKSLSGEDSGTEQVRSVREIILHKDYAVYATEYNLALLILEDPLTFTDAVRNFYFPKENSIFSELSIQTGEKCESFWNETLQSQFKRNLDTGRIFCAGRTKQGPCYGDEGLPLICTLKDGDEGENKQPYLCGIVSLADENCSTGLFTDIRKYPQWVLENFGALVQIPAETPSQRYFKCSNAALIDKSLKCDGYDDCGDGSDEKSGMCAEHLYFSHTEADSGEGVGDSQLEGFHSCYTNMSVPSVYKYVPESSICNGINDCRLASDETNCKECKDGAFRCKNNQCVPARSKCNGVPECADGSDEILCNEQLNSIAGMNEVLNAREAI</sequence>
<dbReference type="GO" id="GO:0006508">
    <property type="term" value="P:proteolysis"/>
    <property type="evidence" value="ECO:0007669"/>
    <property type="project" value="InterPro"/>
</dbReference>
<dbReference type="PROSITE" id="PS50068">
    <property type="entry name" value="LDLRA_2"/>
    <property type="match status" value="2"/>
</dbReference>
<name>A0A8J2KIU3_9HEXA</name>
<dbReference type="OrthoDB" id="664115at2759"/>
<gene>
    <name evidence="4" type="ORF">AFUS01_LOCUS25324</name>
</gene>
<dbReference type="Proteomes" id="UP000708208">
    <property type="component" value="Unassembled WGS sequence"/>
</dbReference>
<evidence type="ECO:0000256" key="2">
    <source>
        <dbReference type="PROSITE-ProRule" id="PRU00124"/>
    </source>
</evidence>
<feature type="disulfide bond" evidence="2">
    <location>
        <begin position="338"/>
        <end position="356"/>
    </location>
</feature>
<feature type="domain" description="Peptidase S1" evidence="3">
    <location>
        <begin position="1"/>
        <end position="220"/>
    </location>
</feature>
<evidence type="ECO:0000313" key="4">
    <source>
        <dbReference type="EMBL" id="CAG7786771.1"/>
    </source>
</evidence>
<feature type="disulfide bond" evidence="2">
    <location>
        <begin position="350"/>
        <end position="365"/>
    </location>
</feature>
<feature type="disulfide bond" evidence="2">
    <location>
        <begin position="237"/>
        <end position="255"/>
    </location>
</feature>
<comment type="caution">
    <text evidence="2">Lacks conserved residue(s) required for the propagation of feature annotation.</text>
</comment>
<protein>
    <recommendedName>
        <fullName evidence="3">Peptidase S1 domain-containing protein</fullName>
    </recommendedName>
</protein>
<dbReference type="AlphaFoldDB" id="A0A8J2KIU3"/>
<organism evidence="4 5">
    <name type="scientific">Allacma fusca</name>
    <dbReference type="NCBI Taxonomy" id="39272"/>
    <lineage>
        <taxon>Eukaryota</taxon>
        <taxon>Metazoa</taxon>
        <taxon>Ecdysozoa</taxon>
        <taxon>Arthropoda</taxon>
        <taxon>Hexapoda</taxon>
        <taxon>Collembola</taxon>
        <taxon>Symphypleona</taxon>
        <taxon>Sminthuridae</taxon>
        <taxon>Allacma</taxon>
    </lineage>
</organism>
<dbReference type="SMART" id="SM00192">
    <property type="entry name" value="LDLa"/>
    <property type="match status" value="3"/>
</dbReference>
<dbReference type="FunFam" id="2.40.10.10:FF:000068">
    <property type="entry name" value="transmembrane protease serine 2"/>
    <property type="match status" value="1"/>
</dbReference>